<evidence type="ECO:0000256" key="2">
    <source>
        <dbReference type="ARBA" id="ARBA00022460"/>
    </source>
</evidence>
<dbReference type="Gene3D" id="2.60.40.4100">
    <property type="entry name" value="Zona pellucida, ZP-C domain"/>
    <property type="match status" value="1"/>
</dbReference>
<evidence type="ECO:0000256" key="5">
    <source>
        <dbReference type="ARBA" id="ARBA00022729"/>
    </source>
</evidence>
<evidence type="ECO:0000256" key="3">
    <source>
        <dbReference type="ARBA" id="ARBA00022475"/>
    </source>
</evidence>
<name>A0AAV6U2V5_9ARAC</name>
<protein>
    <recommendedName>
        <fullName evidence="10">ZP domain-containing protein</fullName>
    </recommendedName>
</protein>
<dbReference type="Gene3D" id="2.60.40.3210">
    <property type="entry name" value="Zona pellucida, ZP-N domain"/>
    <property type="match status" value="1"/>
</dbReference>
<dbReference type="InterPro" id="IPR056953">
    <property type="entry name" value="CUT_N"/>
</dbReference>
<dbReference type="PANTHER" id="PTHR22907">
    <property type="entry name" value="GH04558P"/>
    <property type="match status" value="1"/>
</dbReference>
<dbReference type="AlphaFoldDB" id="A0AAV6U2V5"/>
<evidence type="ECO:0000256" key="6">
    <source>
        <dbReference type="ARBA" id="ARBA00022989"/>
    </source>
</evidence>
<dbReference type="Pfam" id="PF25301">
    <property type="entry name" value="CUT_C"/>
    <property type="match status" value="1"/>
</dbReference>
<dbReference type="PANTHER" id="PTHR22907:SF54">
    <property type="entry name" value="GH04558P"/>
    <property type="match status" value="1"/>
</dbReference>
<dbReference type="PROSITE" id="PS51034">
    <property type="entry name" value="ZP_2"/>
    <property type="match status" value="1"/>
</dbReference>
<keyword evidence="3" id="KW-1003">Cell membrane</keyword>
<reference evidence="11 12" key="1">
    <citation type="journal article" date="2022" name="Nat. Ecol. Evol.">
        <title>A masculinizing supergene underlies an exaggerated male reproductive morph in a spider.</title>
        <authorList>
            <person name="Hendrickx F."/>
            <person name="De Corte Z."/>
            <person name="Sonet G."/>
            <person name="Van Belleghem S.M."/>
            <person name="Kostlbacher S."/>
            <person name="Vangestel C."/>
        </authorList>
    </citation>
    <scope>NUCLEOTIDE SEQUENCE [LARGE SCALE GENOMIC DNA]</scope>
    <source>
        <strain evidence="11">W744_W776</strain>
    </source>
</reference>
<keyword evidence="4 8" id="KW-0812">Transmembrane</keyword>
<dbReference type="SMART" id="SM00241">
    <property type="entry name" value="ZP"/>
    <property type="match status" value="1"/>
</dbReference>
<evidence type="ECO:0000259" key="10">
    <source>
        <dbReference type="PROSITE" id="PS51034"/>
    </source>
</evidence>
<accession>A0AAV6U2V5</accession>
<organism evidence="11 12">
    <name type="scientific">Oedothorax gibbosus</name>
    <dbReference type="NCBI Taxonomy" id="931172"/>
    <lineage>
        <taxon>Eukaryota</taxon>
        <taxon>Metazoa</taxon>
        <taxon>Ecdysozoa</taxon>
        <taxon>Arthropoda</taxon>
        <taxon>Chelicerata</taxon>
        <taxon>Arachnida</taxon>
        <taxon>Araneae</taxon>
        <taxon>Araneomorphae</taxon>
        <taxon>Entelegynae</taxon>
        <taxon>Araneoidea</taxon>
        <taxon>Linyphiidae</taxon>
        <taxon>Erigoninae</taxon>
        <taxon>Oedothorax</taxon>
    </lineage>
</organism>
<evidence type="ECO:0000256" key="7">
    <source>
        <dbReference type="ARBA" id="ARBA00023136"/>
    </source>
</evidence>
<evidence type="ECO:0000313" key="12">
    <source>
        <dbReference type="Proteomes" id="UP000827092"/>
    </source>
</evidence>
<evidence type="ECO:0000256" key="8">
    <source>
        <dbReference type="SAM" id="Phobius"/>
    </source>
</evidence>
<evidence type="ECO:0000256" key="1">
    <source>
        <dbReference type="ARBA" id="ARBA00004251"/>
    </source>
</evidence>
<dbReference type="EMBL" id="JAFNEN010000742">
    <property type="protein sequence ID" value="KAG8177866.1"/>
    <property type="molecule type" value="Genomic_DNA"/>
</dbReference>
<dbReference type="Pfam" id="PF25057">
    <property type="entry name" value="CUT_N"/>
    <property type="match status" value="1"/>
</dbReference>
<dbReference type="InterPro" id="IPR057475">
    <property type="entry name" value="CUT_C"/>
</dbReference>
<comment type="caution">
    <text evidence="11">The sequence shown here is derived from an EMBL/GenBank/DDBJ whole genome shotgun (WGS) entry which is preliminary data.</text>
</comment>
<keyword evidence="5 9" id="KW-0732">Signal</keyword>
<dbReference type="Proteomes" id="UP000827092">
    <property type="component" value="Unassembled WGS sequence"/>
</dbReference>
<feature type="transmembrane region" description="Helical" evidence="8">
    <location>
        <begin position="366"/>
        <end position="389"/>
    </location>
</feature>
<keyword evidence="2" id="KW-0193">Cuticle</keyword>
<keyword evidence="7 8" id="KW-0472">Membrane</keyword>
<feature type="chain" id="PRO_5043787072" description="ZP domain-containing protein" evidence="9">
    <location>
        <begin position="30"/>
        <end position="414"/>
    </location>
</feature>
<evidence type="ECO:0000256" key="4">
    <source>
        <dbReference type="ARBA" id="ARBA00022692"/>
    </source>
</evidence>
<dbReference type="InterPro" id="IPR051962">
    <property type="entry name" value="Cuticlin"/>
</dbReference>
<keyword evidence="12" id="KW-1185">Reference proteome</keyword>
<dbReference type="GO" id="GO:0042302">
    <property type="term" value="F:structural constituent of cuticle"/>
    <property type="evidence" value="ECO:0007669"/>
    <property type="project" value="UniProtKB-KW"/>
</dbReference>
<evidence type="ECO:0000313" key="11">
    <source>
        <dbReference type="EMBL" id="KAG8177866.1"/>
    </source>
</evidence>
<comment type="subcellular location">
    <subcellularLocation>
        <location evidence="1">Cell membrane</location>
        <topology evidence="1">Single-pass type I membrane protein</topology>
    </subcellularLocation>
</comment>
<proteinExistence type="predicted"/>
<feature type="domain" description="ZP" evidence="10">
    <location>
        <begin position="46"/>
        <end position="286"/>
    </location>
</feature>
<feature type="signal peptide" evidence="9">
    <location>
        <begin position="1"/>
        <end position="29"/>
    </location>
</feature>
<dbReference type="GO" id="GO:0005886">
    <property type="term" value="C:plasma membrane"/>
    <property type="evidence" value="ECO:0007669"/>
    <property type="project" value="UniProtKB-SubCell"/>
</dbReference>
<dbReference type="InterPro" id="IPR042235">
    <property type="entry name" value="ZP-C_dom"/>
</dbReference>
<evidence type="ECO:0000256" key="9">
    <source>
        <dbReference type="SAM" id="SignalP"/>
    </source>
</evidence>
<keyword evidence="6 8" id="KW-1133">Transmembrane helix</keyword>
<gene>
    <name evidence="11" type="ORF">JTE90_027835</name>
</gene>
<sequence>MSVPGTDTMKTRWLYFLIVMSGMHQMTSAQLLLKSASSLVSDVHISCNSNSILVSISTATAFNGMIYPKGLSKNSTCMQEYHDVQAGLINYTLPLRTCNTMSADFNEGIEYFNTVVIQPHRKLVTSQGRGYHVRCRYQTRDQTITSNFNVSMLGTTPLTATAPLPACTMKIFVGDGQDQIVAENVKIGDLLSLVIAIDFQEAYGLKVTNCLVRDGLNWGEQPLINNEGCPVDEDILGPFEYARNKTVARVTFQAHKFPYTSSVYYQCNVKMCLKQAGGCDDVPPLCDEEGYNIRRRRRRSSGDQVEDIGSLQALRLEEVHARDRSVEVFSGLYVSEVDEQRSNELPLEGDHRNPLSTDLCMSTRKLAAGVAVSGILLVLAVMLLVVCVLHKRRRRKTPAVYSGGPYANSAFVRD</sequence>
<dbReference type="InterPro" id="IPR001507">
    <property type="entry name" value="ZP_dom"/>
</dbReference>